<dbReference type="AlphaFoldDB" id="A0AAU8CRL9"/>
<dbReference type="Gene3D" id="2.40.10.10">
    <property type="entry name" value="Trypsin-like serine proteases"/>
    <property type="match status" value="1"/>
</dbReference>
<proteinExistence type="predicted"/>
<dbReference type="EMBL" id="CP159253">
    <property type="protein sequence ID" value="XCG49601.1"/>
    <property type="molecule type" value="Genomic_DNA"/>
</dbReference>
<protein>
    <recommendedName>
        <fullName evidence="2">Peptidase S1 domain-containing protein</fullName>
    </recommendedName>
</protein>
<organism evidence="1">
    <name type="scientific">Mesorhizobium sp. WSM2240</name>
    <dbReference type="NCBI Taxonomy" id="3228851"/>
    <lineage>
        <taxon>Bacteria</taxon>
        <taxon>Pseudomonadati</taxon>
        <taxon>Pseudomonadota</taxon>
        <taxon>Alphaproteobacteria</taxon>
        <taxon>Hyphomicrobiales</taxon>
        <taxon>Phyllobacteriaceae</taxon>
        <taxon>Mesorhizobium</taxon>
    </lineage>
</organism>
<dbReference type="InterPro" id="IPR043504">
    <property type="entry name" value="Peptidase_S1_PA_chymotrypsin"/>
</dbReference>
<evidence type="ECO:0008006" key="2">
    <source>
        <dbReference type="Google" id="ProtNLM"/>
    </source>
</evidence>
<name>A0AAU8CRL9_9HYPH</name>
<gene>
    <name evidence="1" type="ORF">ABVK50_02970</name>
</gene>
<dbReference type="RefSeq" id="WP_353642865.1">
    <property type="nucleotide sequence ID" value="NZ_CP159253.1"/>
</dbReference>
<dbReference type="InterPro" id="IPR009003">
    <property type="entry name" value="Peptidase_S1_PA"/>
</dbReference>
<reference evidence="1" key="1">
    <citation type="submission" date="2024-06" db="EMBL/GenBank/DDBJ databases">
        <title>Mesorhizobium karijinii sp. nov., a symbiont of the iconic Swainsona formosa from arid Australia.</title>
        <authorList>
            <person name="Hill Y.J."/>
            <person name="Watkin E.L.J."/>
            <person name="O'Hara G.W."/>
            <person name="Terpolilli J."/>
            <person name="Tye M.L."/>
            <person name="Kohlmeier M.G."/>
        </authorList>
    </citation>
    <scope>NUCLEOTIDE SEQUENCE</scope>
    <source>
        <strain evidence="1">WSM2240</strain>
    </source>
</reference>
<evidence type="ECO:0000313" key="1">
    <source>
        <dbReference type="EMBL" id="XCG49601.1"/>
    </source>
</evidence>
<dbReference type="SUPFAM" id="SSF50494">
    <property type="entry name" value="Trypsin-like serine proteases"/>
    <property type="match status" value="1"/>
</dbReference>
<accession>A0AAU8CRL9</accession>
<sequence length="127" mass="13635">MINLLGGDIDRFIPKEVRRPATQENSSIETICGATDDRVAANNPRIGRIMPAGCTGWLIDGGRLLTAGHCTGRTMQTVEFNVPASLANGVTVSPPVRDQYRVIARSVVKQNAGVGNDWAIFRGTAEL</sequence>